<evidence type="ECO:0000259" key="6">
    <source>
        <dbReference type="Pfam" id="PF04138"/>
    </source>
</evidence>
<accession>A0A4R5EU13</accession>
<feature type="transmembrane region" description="Helical" evidence="5">
    <location>
        <begin position="36"/>
        <end position="57"/>
    </location>
</feature>
<dbReference type="GO" id="GO:0000271">
    <property type="term" value="P:polysaccharide biosynthetic process"/>
    <property type="evidence" value="ECO:0007669"/>
    <property type="project" value="InterPro"/>
</dbReference>
<evidence type="ECO:0000313" key="8">
    <source>
        <dbReference type="Proteomes" id="UP000294662"/>
    </source>
</evidence>
<name>A0A4R5EU13_9RHOB</name>
<dbReference type="GO" id="GO:0016020">
    <property type="term" value="C:membrane"/>
    <property type="evidence" value="ECO:0007669"/>
    <property type="project" value="UniProtKB-SubCell"/>
</dbReference>
<dbReference type="RefSeq" id="WP_132828669.1">
    <property type="nucleotide sequence ID" value="NZ_SMFP01000005.1"/>
</dbReference>
<organism evidence="7 8">
    <name type="scientific">Antarcticimicrobium sediminis</name>
    <dbReference type="NCBI Taxonomy" id="2546227"/>
    <lineage>
        <taxon>Bacteria</taxon>
        <taxon>Pseudomonadati</taxon>
        <taxon>Pseudomonadota</taxon>
        <taxon>Alphaproteobacteria</taxon>
        <taxon>Rhodobacterales</taxon>
        <taxon>Paracoccaceae</taxon>
        <taxon>Antarcticimicrobium</taxon>
    </lineage>
</organism>
<keyword evidence="2 5" id="KW-0812">Transmembrane</keyword>
<evidence type="ECO:0000256" key="3">
    <source>
        <dbReference type="ARBA" id="ARBA00022989"/>
    </source>
</evidence>
<dbReference type="InterPro" id="IPR007267">
    <property type="entry name" value="GtrA_DPMS_TM"/>
</dbReference>
<protein>
    <submittedName>
        <fullName evidence="7">GtrA family protein</fullName>
    </submittedName>
</protein>
<gene>
    <name evidence="7" type="ORF">E1B25_09310</name>
</gene>
<evidence type="ECO:0000256" key="2">
    <source>
        <dbReference type="ARBA" id="ARBA00022692"/>
    </source>
</evidence>
<dbReference type="Proteomes" id="UP000294662">
    <property type="component" value="Unassembled WGS sequence"/>
</dbReference>
<evidence type="ECO:0000256" key="5">
    <source>
        <dbReference type="SAM" id="Phobius"/>
    </source>
</evidence>
<evidence type="ECO:0000256" key="4">
    <source>
        <dbReference type="ARBA" id="ARBA00023136"/>
    </source>
</evidence>
<proteinExistence type="predicted"/>
<keyword evidence="4 5" id="KW-0472">Membrane</keyword>
<evidence type="ECO:0000313" key="7">
    <source>
        <dbReference type="EMBL" id="TDE38314.1"/>
    </source>
</evidence>
<keyword evidence="3 5" id="KW-1133">Transmembrane helix</keyword>
<evidence type="ECO:0000256" key="1">
    <source>
        <dbReference type="ARBA" id="ARBA00004141"/>
    </source>
</evidence>
<comment type="caution">
    <text evidence="7">The sequence shown here is derived from an EMBL/GenBank/DDBJ whole genome shotgun (WGS) entry which is preliminary data.</text>
</comment>
<dbReference type="AlphaFoldDB" id="A0A4R5EU13"/>
<comment type="subcellular location">
    <subcellularLocation>
        <location evidence="1">Membrane</location>
        <topology evidence="1">Multi-pass membrane protein</topology>
    </subcellularLocation>
</comment>
<dbReference type="OrthoDB" id="565050at2"/>
<feature type="transmembrane region" description="Helical" evidence="5">
    <location>
        <begin position="77"/>
        <end position="102"/>
    </location>
</feature>
<feature type="domain" description="GtrA/DPMS transmembrane" evidence="6">
    <location>
        <begin position="9"/>
        <end position="132"/>
    </location>
</feature>
<keyword evidence="8" id="KW-1185">Reference proteome</keyword>
<reference evidence="7 8" key="1">
    <citation type="submission" date="2019-03" db="EMBL/GenBank/DDBJ databases">
        <authorList>
            <person name="Zhang S."/>
        </authorList>
    </citation>
    <scope>NUCLEOTIDE SEQUENCE [LARGE SCALE GENOMIC DNA]</scope>
    <source>
        <strain evidence="7 8">S4J41</strain>
    </source>
</reference>
<dbReference type="NCBIfam" id="NF037976">
    <property type="entry name" value="gtrA_1"/>
    <property type="match status" value="1"/>
</dbReference>
<feature type="transmembrane region" description="Helical" evidence="5">
    <location>
        <begin position="6"/>
        <end position="24"/>
    </location>
</feature>
<sequence>MGTTGLILRYAGFAVIATLANLGAQRGIFALLPAGQLRLIAALVCGTGIGLVVKYILDKRWIFDDPLRPARDETRTFSLYTLTGVATTALFWGVESLFWAIWQTRDMRELGAVLGLSAGYVIKYNLDKRFVFRRD</sequence>
<dbReference type="Pfam" id="PF04138">
    <property type="entry name" value="GtrA_DPMS_TM"/>
    <property type="match status" value="1"/>
</dbReference>
<dbReference type="EMBL" id="SMFP01000005">
    <property type="protein sequence ID" value="TDE38314.1"/>
    <property type="molecule type" value="Genomic_DNA"/>
</dbReference>